<protein>
    <recommendedName>
        <fullName evidence="2">Bacterial sugar transferase domain-containing protein</fullName>
    </recommendedName>
</protein>
<reference evidence="3" key="1">
    <citation type="submission" date="2018-05" db="EMBL/GenBank/DDBJ databases">
        <authorList>
            <person name="Lanie J.A."/>
            <person name="Ng W.-L."/>
            <person name="Kazmierczak K.M."/>
            <person name="Andrzejewski T.M."/>
            <person name="Davidsen T.M."/>
            <person name="Wayne K.J."/>
            <person name="Tettelin H."/>
            <person name="Glass J.I."/>
            <person name="Rusch D."/>
            <person name="Podicherti R."/>
            <person name="Tsui H.-C.T."/>
            <person name="Winkler M.E."/>
        </authorList>
    </citation>
    <scope>NUCLEOTIDE SEQUENCE</scope>
</reference>
<feature type="transmembrane region" description="Helical" evidence="1">
    <location>
        <begin position="311"/>
        <end position="333"/>
    </location>
</feature>
<dbReference type="Gene3D" id="3.40.50.720">
    <property type="entry name" value="NAD(P)-binding Rossmann-like Domain"/>
    <property type="match status" value="1"/>
</dbReference>
<keyword evidence="1" id="KW-0472">Membrane</keyword>
<dbReference type="EMBL" id="UINC01000139">
    <property type="protein sequence ID" value="SUZ49859.1"/>
    <property type="molecule type" value="Genomic_DNA"/>
</dbReference>
<dbReference type="Pfam" id="PF13727">
    <property type="entry name" value="CoA_binding_3"/>
    <property type="match status" value="1"/>
</dbReference>
<feature type="transmembrane region" description="Helical" evidence="1">
    <location>
        <begin position="214"/>
        <end position="234"/>
    </location>
</feature>
<dbReference type="InterPro" id="IPR003362">
    <property type="entry name" value="Bact_transf"/>
</dbReference>
<dbReference type="Pfam" id="PF13641">
    <property type="entry name" value="Glyco_tranf_2_3"/>
    <property type="match status" value="1"/>
</dbReference>
<dbReference type="Gene3D" id="3.90.550.10">
    <property type="entry name" value="Spore Coat Polysaccharide Biosynthesis Protein SpsA, Chain A"/>
    <property type="match status" value="1"/>
</dbReference>
<organism evidence="3">
    <name type="scientific">marine metagenome</name>
    <dbReference type="NCBI Taxonomy" id="408172"/>
    <lineage>
        <taxon>unclassified sequences</taxon>
        <taxon>metagenomes</taxon>
        <taxon>ecological metagenomes</taxon>
    </lineage>
</organism>
<dbReference type="PANTHER" id="PTHR43179">
    <property type="entry name" value="RHAMNOSYLTRANSFERASE WBBL"/>
    <property type="match status" value="1"/>
</dbReference>
<evidence type="ECO:0000259" key="2">
    <source>
        <dbReference type="Pfam" id="PF02397"/>
    </source>
</evidence>
<dbReference type="AlphaFoldDB" id="A0A381N5X7"/>
<dbReference type="InterPro" id="IPR029044">
    <property type="entry name" value="Nucleotide-diphossugar_trans"/>
</dbReference>
<dbReference type="Pfam" id="PF02397">
    <property type="entry name" value="Bac_transf"/>
    <property type="match status" value="1"/>
</dbReference>
<evidence type="ECO:0000313" key="3">
    <source>
        <dbReference type="EMBL" id="SUZ49859.1"/>
    </source>
</evidence>
<evidence type="ECO:0000256" key="1">
    <source>
        <dbReference type="SAM" id="Phobius"/>
    </source>
</evidence>
<dbReference type="PANTHER" id="PTHR43179:SF7">
    <property type="entry name" value="RHAMNOSYLTRANSFERASE WBBL"/>
    <property type="match status" value="1"/>
</dbReference>
<keyword evidence="1" id="KW-1133">Transmembrane helix</keyword>
<accession>A0A381N5X7</accession>
<dbReference type="SUPFAM" id="SSF53448">
    <property type="entry name" value="Nucleotide-diphospho-sugar transferases"/>
    <property type="match status" value="1"/>
</dbReference>
<gene>
    <name evidence="3" type="ORF">METZ01_LOCUS2713</name>
</gene>
<proteinExistence type="predicted"/>
<feature type="transmembrane region" description="Helical" evidence="1">
    <location>
        <begin position="339"/>
        <end position="360"/>
    </location>
</feature>
<feature type="domain" description="Bacterial sugar transferase" evidence="2">
    <location>
        <begin position="559"/>
        <end position="636"/>
    </location>
</feature>
<name>A0A381N5X7_9ZZZZ</name>
<feature type="transmembrane region" description="Helical" evidence="1">
    <location>
        <begin position="509"/>
        <end position="528"/>
    </location>
</feature>
<sequence>MVENEYPEIKLFKNKENLGFSKAVNIGIDNSNGEFICVLNPDTLVSDNTFHELLDYLKKNQNTGCIGPKILNPDGSLQLPCKRSFPNPLSAFFKLIGLSKIFPKSKYFGKYNLTFLDENKIHNVDAISGSFMLFPRLIVNKIGAFDESFFMYGEDLDFCHRIKQLGYAIIYNPATSIIHYKGESSKTAPYDMIQIFYTALHRFYNKYSDLYSSWKYFSFLVSLGISIRKTLAYLKVYSTRIISGILDFSSILFSFTIAIYFWYSNYHHEMVSISTVQTHWLLILDFILCWAISSYWLNLYKKDYLSYGRSLIVVLITFFLSATSTYFISVIAYSRAVLFITFLLTAIISAGWRIGIYILYRYRKINLSMSTPLFTRRAAILGTGMESMRVGDLLHHTLESHFILMGFIDDGNHSGTDKFLGRLDDVKGLIKNHNINEIIIPENYINIRKLIKLLDKLSGMNVNCKLVPKGEKMLIGKGMVENLAGVPLLEIELPLFDNFHQFTKRSFDVFLSSILIFLTIPVHLYFLLLKQYDREKIWSVNGSQSEIIRYRSSSKLIQDISLLFMILNGTLSFVGSQIINSSSNNPQLIVKPGVTGLPHLKAVNIDMNYIRKFENYYAMQYSLIFDIEILLKSIFKI</sequence>
<keyword evidence="1" id="KW-0812">Transmembrane</keyword>
<feature type="transmembrane region" description="Helical" evidence="1">
    <location>
        <begin position="278"/>
        <end position="299"/>
    </location>
</feature>
<feature type="transmembrane region" description="Helical" evidence="1">
    <location>
        <begin position="241"/>
        <end position="263"/>
    </location>
</feature>